<accession>A0ABS6TA61</accession>
<keyword evidence="3" id="KW-0805">Transcription regulation</keyword>
<dbReference type="GO" id="GO:0003677">
    <property type="term" value="F:DNA binding"/>
    <property type="evidence" value="ECO:0007669"/>
    <property type="project" value="UniProtKB-KW"/>
</dbReference>
<feature type="domain" description="HTH deoR-type" evidence="6">
    <location>
        <begin position="3"/>
        <end position="58"/>
    </location>
</feature>
<evidence type="ECO:0000256" key="4">
    <source>
        <dbReference type="ARBA" id="ARBA00023163"/>
    </source>
</evidence>
<keyword evidence="4" id="KW-0804">Transcription</keyword>
<protein>
    <recommendedName>
        <fullName evidence="1">Lactose phosphotransferase system repressor</fullName>
    </recommendedName>
</protein>
<dbReference type="SMART" id="SM00420">
    <property type="entry name" value="HTH_DEOR"/>
    <property type="match status" value="1"/>
</dbReference>
<dbReference type="RefSeq" id="WP_218324840.1">
    <property type="nucleotide sequence ID" value="NZ_JAHUZB010000002.1"/>
</dbReference>
<dbReference type="Pfam" id="PF00455">
    <property type="entry name" value="DeoRC"/>
    <property type="match status" value="1"/>
</dbReference>
<evidence type="ECO:0000313" key="7">
    <source>
        <dbReference type="EMBL" id="MBV7389770.1"/>
    </source>
</evidence>
<gene>
    <name evidence="7" type="ORF">KUA55_03695</name>
</gene>
<keyword evidence="8" id="KW-1185">Reference proteome</keyword>
<evidence type="ECO:0000256" key="1">
    <source>
        <dbReference type="ARBA" id="ARBA00021390"/>
    </source>
</evidence>
<dbReference type="InterPro" id="IPR001034">
    <property type="entry name" value="DeoR_HTH"/>
</dbReference>
<comment type="function">
    <text evidence="5">Repressor of the lactose catabolism operon. Galactose-6-phosphate is the inducer.</text>
</comment>
<keyword evidence="2" id="KW-0678">Repressor</keyword>
<evidence type="ECO:0000256" key="2">
    <source>
        <dbReference type="ARBA" id="ARBA00022491"/>
    </source>
</evidence>
<dbReference type="InterPro" id="IPR050313">
    <property type="entry name" value="Carb_Metab_HTH_regulators"/>
</dbReference>
<dbReference type="PROSITE" id="PS51000">
    <property type="entry name" value="HTH_DEOR_2"/>
    <property type="match status" value="1"/>
</dbReference>
<dbReference type="SMART" id="SM01134">
    <property type="entry name" value="DeoRC"/>
    <property type="match status" value="1"/>
</dbReference>
<dbReference type="Pfam" id="PF08220">
    <property type="entry name" value="HTH_DeoR"/>
    <property type="match status" value="1"/>
</dbReference>
<organism evidence="7 8">
    <name type="scientific">Enterococcus alishanensis</name>
    <dbReference type="NCBI Taxonomy" id="1303817"/>
    <lineage>
        <taxon>Bacteria</taxon>
        <taxon>Bacillati</taxon>
        <taxon>Bacillota</taxon>
        <taxon>Bacilli</taxon>
        <taxon>Lactobacillales</taxon>
        <taxon>Enterococcaceae</taxon>
        <taxon>Enterococcus</taxon>
    </lineage>
</organism>
<evidence type="ECO:0000313" key="8">
    <source>
        <dbReference type="Proteomes" id="UP000774130"/>
    </source>
</evidence>
<sequence length="263" mass="30056">MLKNERQKIILDLCERDGIVTVKTIQATIHVSDMTIRRDLTEMDHEKKLIRIHGGAQSIAFNQEDSTVEKSSIETPKELSHFEKKMISTDEKKYIAKNAAQLINDERETIFLGPGTTIELMTEHITLEHVRIVTNSLPVFNLLKDKGKYDLYLVGGSYREHTGAFVGSVADEVIQKIGITKAFVGVNGIQDGWVSTFNVEEGKIQQLALDKASEKYLVADAHKFNHRDFYNFYNLKKIDGLFTDYTISKSVKEQYEQYTKIFN</sequence>
<evidence type="ECO:0000256" key="5">
    <source>
        <dbReference type="ARBA" id="ARBA00024937"/>
    </source>
</evidence>
<reference evidence="7 8" key="1">
    <citation type="submission" date="2021-06" db="EMBL/GenBank/DDBJ databases">
        <title>Enterococcus alishanensis sp. nov., a novel lactic acid bacterium isolated from fresh coffee beans.</title>
        <authorList>
            <person name="Chen Y.-S."/>
        </authorList>
    </citation>
    <scope>NUCLEOTIDE SEQUENCE [LARGE SCALE GENOMIC DNA]</scope>
    <source>
        <strain evidence="7 8">ALS3</strain>
    </source>
</reference>
<evidence type="ECO:0000259" key="6">
    <source>
        <dbReference type="PROSITE" id="PS51000"/>
    </source>
</evidence>
<dbReference type="Proteomes" id="UP000774130">
    <property type="component" value="Unassembled WGS sequence"/>
</dbReference>
<comment type="caution">
    <text evidence="7">The sequence shown here is derived from an EMBL/GenBank/DDBJ whole genome shotgun (WGS) entry which is preliminary data.</text>
</comment>
<proteinExistence type="predicted"/>
<dbReference type="PANTHER" id="PTHR30363:SF4">
    <property type="entry name" value="GLYCEROL-3-PHOSPHATE REGULON REPRESSOR"/>
    <property type="match status" value="1"/>
</dbReference>
<dbReference type="PANTHER" id="PTHR30363">
    <property type="entry name" value="HTH-TYPE TRANSCRIPTIONAL REGULATOR SRLR-RELATED"/>
    <property type="match status" value="1"/>
</dbReference>
<dbReference type="EMBL" id="JAHUZB010000002">
    <property type="protein sequence ID" value="MBV7389770.1"/>
    <property type="molecule type" value="Genomic_DNA"/>
</dbReference>
<evidence type="ECO:0000256" key="3">
    <source>
        <dbReference type="ARBA" id="ARBA00023015"/>
    </source>
</evidence>
<dbReference type="InterPro" id="IPR014036">
    <property type="entry name" value="DeoR-like_C"/>
</dbReference>
<name>A0ABS6TA61_9ENTE</name>
<keyword evidence="7" id="KW-0238">DNA-binding</keyword>